<dbReference type="PANTHER" id="PTHR43767:SF1">
    <property type="entry name" value="NONRIBOSOMAL PEPTIDE SYNTHASE PES1 (EUROFUNG)-RELATED"/>
    <property type="match status" value="1"/>
</dbReference>
<feature type="domain" description="AMP-dependent synthetase/ligase" evidence="1">
    <location>
        <begin position="16"/>
        <end position="358"/>
    </location>
</feature>
<gene>
    <name evidence="3" type="ORF">SAMN05421781_0384</name>
</gene>
<organism evidence="3 4">
    <name type="scientific">Marinococcus luteus</name>
    <dbReference type="NCBI Taxonomy" id="1122204"/>
    <lineage>
        <taxon>Bacteria</taxon>
        <taxon>Bacillati</taxon>
        <taxon>Bacillota</taxon>
        <taxon>Bacilli</taxon>
        <taxon>Bacillales</taxon>
        <taxon>Bacillaceae</taxon>
        <taxon>Marinococcus</taxon>
    </lineage>
</organism>
<dbReference type="SUPFAM" id="SSF56801">
    <property type="entry name" value="Acetyl-CoA synthetase-like"/>
    <property type="match status" value="1"/>
</dbReference>
<protein>
    <submittedName>
        <fullName evidence="3">Long-chain acyl-CoA synthetase</fullName>
    </submittedName>
</protein>
<dbReference type="AlphaFoldDB" id="A0A1H2QN62"/>
<evidence type="ECO:0000313" key="4">
    <source>
        <dbReference type="Proteomes" id="UP000199488"/>
    </source>
</evidence>
<dbReference type="Pfam" id="PF00501">
    <property type="entry name" value="AMP-binding"/>
    <property type="match status" value="1"/>
</dbReference>
<reference evidence="3 4" key="1">
    <citation type="submission" date="2016-10" db="EMBL/GenBank/DDBJ databases">
        <authorList>
            <person name="de Groot N.N."/>
        </authorList>
    </citation>
    <scope>NUCLEOTIDE SEQUENCE [LARGE SCALE GENOMIC DNA]</scope>
    <source>
        <strain evidence="3 4">DSM 23126</strain>
    </source>
</reference>
<dbReference type="PROSITE" id="PS00455">
    <property type="entry name" value="AMP_BINDING"/>
    <property type="match status" value="1"/>
</dbReference>
<evidence type="ECO:0000313" key="3">
    <source>
        <dbReference type="EMBL" id="SDW08338.1"/>
    </source>
</evidence>
<dbReference type="GO" id="GO:0016878">
    <property type="term" value="F:acid-thiol ligase activity"/>
    <property type="evidence" value="ECO:0007669"/>
    <property type="project" value="UniProtKB-ARBA"/>
</dbReference>
<dbReference type="PANTHER" id="PTHR43767">
    <property type="entry name" value="LONG-CHAIN-FATTY-ACID--COA LIGASE"/>
    <property type="match status" value="1"/>
</dbReference>
<dbReference type="Gene3D" id="3.30.300.30">
    <property type="match status" value="1"/>
</dbReference>
<evidence type="ECO:0000259" key="1">
    <source>
        <dbReference type="Pfam" id="PF00501"/>
    </source>
</evidence>
<dbReference type="Gene3D" id="3.40.50.12780">
    <property type="entry name" value="N-terminal domain of ligase-like"/>
    <property type="match status" value="1"/>
</dbReference>
<dbReference type="EMBL" id="FNNC01000001">
    <property type="protein sequence ID" value="SDW08338.1"/>
    <property type="molecule type" value="Genomic_DNA"/>
</dbReference>
<name>A0A1H2QN62_9BACI</name>
<feature type="domain" description="AMP-binding enzyme C-terminal" evidence="2">
    <location>
        <begin position="408"/>
        <end position="483"/>
    </location>
</feature>
<accession>A0A1H2QN62</accession>
<dbReference type="OrthoDB" id="9803968at2"/>
<sequence>MNYDWIKTRSDFDKVKAAVIDPGKGTEWSYQDLNIRAENLANYLQDQGVKRGDVIGIFAPNDVAILDLLFASFKLGAVFLPINWRLKSLEIESIISDSNARLIFYASNHLESLRGIPQDLIHMDVDSPEYDDIVNPENHRPFKSVDVESDDLASLIYTSGTTGLPKGVMFTYESFVNNMINTALTYKTHAGYTTIVSTPMFHVLGFNDLSLPLLMAGGTLILHRYFDGKELNDLMVKYQPDYLMLIPTMYYGMLAAGNLDIQGFKNIEFLIQGGSSPLPAVQKKFESMGYTLVNGYGLTEAPLVMVNTPHNAMKKPMSIGKPVMYMNVRLLDENHNDVEAGEIGELAIHGKNVTPGYWNKPEETEKSFAGRYFLTGDLARQDEDGDIFIINRKKELIITGGENVLPSEVEGALSEHPLVRQTVVVGYESPEFGESVSAVVQLKEDDPDFEAKLDKHVREHLAGYKIPRMYLKVKDIPLNSTAKPDRIELQKMVNQKAQEANQENELL</sequence>
<dbReference type="InterPro" id="IPR025110">
    <property type="entry name" value="AMP-bd_C"/>
</dbReference>
<dbReference type="RefSeq" id="WP_091610511.1">
    <property type="nucleotide sequence ID" value="NZ_FNNC01000001.1"/>
</dbReference>
<dbReference type="STRING" id="1122204.SAMN05421781_0384"/>
<keyword evidence="4" id="KW-1185">Reference proteome</keyword>
<dbReference type="InterPro" id="IPR000873">
    <property type="entry name" value="AMP-dep_synth/lig_dom"/>
</dbReference>
<proteinExistence type="predicted"/>
<dbReference type="InterPro" id="IPR045851">
    <property type="entry name" value="AMP-bd_C_sf"/>
</dbReference>
<dbReference type="InterPro" id="IPR050237">
    <property type="entry name" value="ATP-dep_AMP-bd_enzyme"/>
</dbReference>
<dbReference type="Proteomes" id="UP000199488">
    <property type="component" value="Unassembled WGS sequence"/>
</dbReference>
<evidence type="ECO:0000259" key="2">
    <source>
        <dbReference type="Pfam" id="PF13193"/>
    </source>
</evidence>
<dbReference type="InterPro" id="IPR042099">
    <property type="entry name" value="ANL_N_sf"/>
</dbReference>
<dbReference type="Pfam" id="PF13193">
    <property type="entry name" value="AMP-binding_C"/>
    <property type="match status" value="1"/>
</dbReference>
<dbReference type="InterPro" id="IPR020845">
    <property type="entry name" value="AMP-binding_CS"/>
</dbReference>